<feature type="region of interest" description="Disordered" evidence="1">
    <location>
        <begin position="185"/>
        <end position="212"/>
    </location>
</feature>
<comment type="caution">
    <text evidence="3">The sequence shown here is derived from an EMBL/GenBank/DDBJ whole genome shotgun (WGS) entry which is preliminary data.</text>
</comment>
<dbReference type="EMBL" id="BQKI01000007">
    <property type="protein sequence ID" value="GJM98340.1"/>
    <property type="molecule type" value="Genomic_DNA"/>
</dbReference>
<keyword evidence="4" id="KW-1185">Reference proteome</keyword>
<proteinExistence type="predicted"/>
<dbReference type="PANTHER" id="PTHR33326:SF45">
    <property type="entry name" value="OS05G0477500 PROTEIN"/>
    <property type="match status" value="1"/>
</dbReference>
<dbReference type="Proteomes" id="UP001054889">
    <property type="component" value="Unassembled WGS sequence"/>
</dbReference>
<dbReference type="Pfam" id="PF12274">
    <property type="entry name" value="DUF3615"/>
    <property type="match status" value="1"/>
</dbReference>
<dbReference type="PANTHER" id="PTHR33326">
    <property type="entry name" value="OS05G0543800 PROTEIN"/>
    <property type="match status" value="1"/>
</dbReference>
<reference evidence="3" key="2">
    <citation type="submission" date="2021-12" db="EMBL/GenBank/DDBJ databases">
        <title>Resequencing data analysis of finger millet.</title>
        <authorList>
            <person name="Hatakeyama M."/>
            <person name="Aluri S."/>
            <person name="Balachadran M.T."/>
            <person name="Sivarajan S.R."/>
            <person name="Poveda L."/>
            <person name="Shimizu-Inatsugi R."/>
            <person name="Schlapbach R."/>
            <person name="Sreeman S.M."/>
            <person name="Shimizu K.K."/>
        </authorList>
    </citation>
    <scope>NUCLEOTIDE SEQUENCE</scope>
</reference>
<dbReference type="AlphaFoldDB" id="A0AAV5CJG8"/>
<feature type="domain" description="DUF3615" evidence="2">
    <location>
        <begin position="226"/>
        <end position="293"/>
    </location>
</feature>
<evidence type="ECO:0000256" key="1">
    <source>
        <dbReference type="SAM" id="MobiDB-lite"/>
    </source>
</evidence>
<evidence type="ECO:0000313" key="4">
    <source>
        <dbReference type="Proteomes" id="UP001054889"/>
    </source>
</evidence>
<evidence type="ECO:0000313" key="3">
    <source>
        <dbReference type="EMBL" id="GJM98340.1"/>
    </source>
</evidence>
<protein>
    <recommendedName>
        <fullName evidence="2">DUF3615 domain-containing protein</fullName>
    </recommendedName>
</protein>
<gene>
    <name evidence="3" type="primary">ga15341</name>
    <name evidence="3" type="ORF">PR202_ga15341</name>
</gene>
<reference evidence="3" key="1">
    <citation type="journal article" date="2018" name="DNA Res.">
        <title>Multiple hybrid de novo genome assembly of finger millet, an orphan allotetraploid crop.</title>
        <authorList>
            <person name="Hatakeyama M."/>
            <person name="Aluri S."/>
            <person name="Balachadran M.T."/>
            <person name="Sivarajan S.R."/>
            <person name="Patrignani A."/>
            <person name="Gruter S."/>
            <person name="Poveda L."/>
            <person name="Shimizu-Inatsugi R."/>
            <person name="Baeten J."/>
            <person name="Francoijs K.J."/>
            <person name="Nataraja K.N."/>
            <person name="Reddy Y.A.N."/>
            <person name="Phadnis S."/>
            <person name="Ravikumar R.L."/>
            <person name="Schlapbach R."/>
            <person name="Sreeman S.M."/>
            <person name="Shimizu K.K."/>
        </authorList>
    </citation>
    <scope>NUCLEOTIDE SEQUENCE</scope>
</reference>
<accession>A0AAV5CJG8</accession>
<sequence>METTRPVPVNEITVDQEGFFHTSCPGSPFRSVAEAAAAIRGMHFPDVPCTHLYGQTITMEGLFPAPSPRRMLYFLTIDSGMFNVHPPSVGGPFESLSDAMAAIELHRTPPRISPWPKEYFTIKDGLFHIHPSDFGGPFVRLDDAFAALQKHLNSLKPRPPFDYWKDATEKARRMRKMLNEMDPADFFRPVTTPQNSEPRKSPKEDIDDSEPEMCDPDVLKVLQYLHEIKRYTFHKLDYQCLIYDGPNIYHHYNFTMDIKLRSNKHWDCETYFAEVKSMANGKQYFCCPLEDTDDGK</sequence>
<organism evidence="3 4">
    <name type="scientific">Eleusine coracana subsp. coracana</name>
    <dbReference type="NCBI Taxonomy" id="191504"/>
    <lineage>
        <taxon>Eukaryota</taxon>
        <taxon>Viridiplantae</taxon>
        <taxon>Streptophyta</taxon>
        <taxon>Embryophyta</taxon>
        <taxon>Tracheophyta</taxon>
        <taxon>Spermatophyta</taxon>
        <taxon>Magnoliopsida</taxon>
        <taxon>Liliopsida</taxon>
        <taxon>Poales</taxon>
        <taxon>Poaceae</taxon>
        <taxon>PACMAD clade</taxon>
        <taxon>Chloridoideae</taxon>
        <taxon>Cynodonteae</taxon>
        <taxon>Eleusininae</taxon>
        <taxon>Eleusine</taxon>
    </lineage>
</organism>
<dbReference type="InterPro" id="IPR022059">
    <property type="entry name" value="DUF3615"/>
</dbReference>
<evidence type="ECO:0000259" key="2">
    <source>
        <dbReference type="Pfam" id="PF12274"/>
    </source>
</evidence>
<name>A0AAV5CJG8_ELECO</name>